<evidence type="ECO:0000313" key="3">
    <source>
        <dbReference type="Proteomes" id="UP000509335"/>
    </source>
</evidence>
<name>A0A7H8XVW8_9ACTN</name>
<sequence length="88" mass="9422">MWLASDSVPINDVAKVMGHEKISATINRYTHSTSGRGRRVLASLGAYRCRDRRTSLVQEVEAAGKTEGLDLLDKVLDANAGVLGPALA</sequence>
<dbReference type="InterPro" id="IPR013762">
    <property type="entry name" value="Integrase-like_cat_sf"/>
</dbReference>
<dbReference type="GO" id="GO:0003677">
    <property type="term" value="F:DNA binding"/>
    <property type="evidence" value="ECO:0007669"/>
    <property type="project" value="InterPro"/>
</dbReference>
<evidence type="ECO:0008006" key="4">
    <source>
        <dbReference type="Google" id="ProtNLM"/>
    </source>
</evidence>
<dbReference type="Gene3D" id="1.10.443.10">
    <property type="entry name" value="Intergrase catalytic core"/>
    <property type="match status" value="1"/>
</dbReference>
<dbReference type="EMBL" id="CP058322">
    <property type="protein sequence ID" value="QLD28469.1"/>
    <property type="molecule type" value="Genomic_DNA"/>
</dbReference>
<dbReference type="AlphaFoldDB" id="A0A7H8XVW8"/>
<dbReference type="GO" id="GO:0015074">
    <property type="term" value="P:DNA integration"/>
    <property type="evidence" value="ECO:0007669"/>
    <property type="project" value="InterPro"/>
</dbReference>
<dbReference type="GO" id="GO:0006310">
    <property type="term" value="P:DNA recombination"/>
    <property type="evidence" value="ECO:0007669"/>
    <property type="project" value="UniProtKB-KW"/>
</dbReference>
<dbReference type="SUPFAM" id="SSF56349">
    <property type="entry name" value="DNA breaking-rejoining enzymes"/>
    <property type="match status" value="1"/>
</dbReference>
<evidence type="ECO:0000256" key="1">
    <source>
        <dbReference type="ARBA" id="ARBA00023172"/>
    </source>
</evidence>
<dbReference type="InterPro" id="IPR011010">
    <property type="entry name" value="DNA_brk_join_enz"/>
</dbReference>
<reference evidence="2 3" key="1">
    <citation type="submission" date="2020-07" db="EMBL/GenBank/DDBJ databases">
        <title>A bifunctional nitrone conjugated secondary metabolite targeting the ribosome.</title>
        <authorList>
            <person name="Limbrick E.M."/>
            <person name="Graf M."/>
            <person name="Derewacz D.K."/>
            <person name="Nguyen F."/>
            <person name="Spraggins J.M."/>
            <person name="Wieland M."/>
            <person name="Ynigez-Gutierrez A.E."/>
            <person name="Reisman B.J."/>
            <person name="Zinshteyn B."/>
            <person name="McCulloch K."/>
            <person name="Iverson T.M."/>
            <person name="Green R."/>
            <person name="Wilson D.N."/>
            <person name="Bachmann B.O."/>
        </authorList>
    </citation>
    <scope>NUCLEOTIDE SEQUENCE [LARGE SCALE GENOMIC DNA]</scope>
    <source>
        <strain evidence="3">aurantiaca</strain>
    </source>
</reference>
<protein>
    <recommendedName>
        <fullName evidence="4">Phage integrase family protein</fullName>
    </recommendedName>
</protein>
<proteinExistence type="predicted"/>
<evidence type="ECO:0000313" key="2">
    <source>
        <dbReference type="EMBL" id="QLD28469.1"/>
    </source>
</evidence>
<dbReference type="Proteomes" id="UP000509335">
    <property type="component" value="Chromosome"/>
</dbReference>
<gene>
    <name evidence="2" type="ORF">HXZ27_10005</name>
</gene>
<keyword evidence="1" id="KW-0233">DNA recombination</keyword>
<accession>A0A7H8XVW8</accession>
<organism evidence="2 3">
    <name type="scientific">Micromonospora carbonacea</name>
    <dbReference type="NCBI Taxonomy" id="47853"/>
    <lineage>
        <taxon>Bacteria</taxon>
        <taxon>Bacillati</taxon>
        <taxon>Actinomycetota</taxon>
        <taxon>Actinomycetes</taxon>
        <taxon>Micromonosporales</taxon>
        <taxon>Micromonosporaceae</taxon>
        <taxon>Micromonospora</taxon>
    </lineage>
</organism>
<dbReference type="KEGG" id="mcab:HXZ27_10005"/>